<keyword evidence="1" id="KW-0732">Signal</keyword>
<dbReference type="PANTHER" id="PTHR35271:SF1">
    <property type="entry name" value="ABC TRANSPORTER, SUBSTRATE-BINDING LIPOPROTEIN"/>
    <property type="match status" value="1"/>
</dbReference>
<evidence type="ECO:0000313" key="3">
    <source>
        <dbReference type="Proteomes" id="UP000011134"/>
    </source>
</evidence>
<dbReference type="AlphaFoldDB" id="L8JIG9"/>
<sequence length="382" mass="41966">MINRYLMSLIICCLLASGAAMANWPQWLGEEINTHHQADWKIEPAGNSVTFIPRGEQPKVWVLISRKAHSYDTALSTMLTVFRRELSSATFRVFLLPDNPATLKRWIQVAEENANLIYTVGSKATVAMHKVYAGGKLPVVSVNAKDPVLLGLTNSYETSGDNFAFTSLNLPADITFSFLRRFKPELTQIGILYAKSNTSAYLTQYLPLKEEAEQHGVQVFPIEVDEGVRGGSLQAVMKHQVAAMKATDPELENSLLWLTGSSSLLDRVDDIYTFSDKLPMLTVVPDAVNGSENSALMSVGVSFENNAHQAALYGIRILRDGEEPASLPVGLLSPPDISISFKQAERINVQIPFVLIEMASDIYAHNGGMIRAAGMSMETSDL</sequence>
<comment type="caution">
    <text evidence="2">The sequence shown here is derived from an EMBL/GenBank/DDBJ whole genome shotgun (WGS) entry which is preliminary data.</text>
</comment>
<proteinExistence type="predicted"/>
<evidence type="ECO:0000313" key="2">
    <source>
        <dbReference type="EMBL" id="ELR67259.1"/>
    </source>
</evidence>
<feature type="chain" id="PRO_5003993766" evidence="1">
    <location>
        <begin position="23"/>
        <end position="382"/>
    </location>
</feature>
<dbReference type="Proteomes" id="UP000011134">
    <property type="component" value="Unassembled WGS sequence"/>
</dbReference>
<dbReference type="EMBL" id="AMZO01000003">
    <property type="protein sequence ID" value="ELR67259.1"/>
    <property type="molecule type" value="Genomic_DNA"/>
</dbReference>
<feature type="signal peptide" evidence="1">
    <location>
        <begin position="1"/>
        <end position="22"/>
    </location>
</feature>
<protein>
    <submittedName>
        <fullName evidence="2">Uncharacterized protein</fullName>
    </submittedName>
</protein>
<dbReference type="Gene3D" id="3.40.50.2300">
    <property type="match status" value="2"/>
</dbReference>
<reference evidence="2 3" key="1">
    <citation type="submission" date="2012-12" db="EMBL/GenBank/DDBJ databases">
        <title>Genome Assembly of Photobacterium sp. AK15.</title>
        <authorList>
            <person name="Khatri I."/>
            <person name="Vaidya B."/>
            <person name="Srinivas T.N.R."/>
            <person name="Subramanian S."/>
            <person name="Pinnaka A."/>
        </authorList>
    </citation>
    <scope>NUCLEOTIDE SEQUENCE [LARGE SCALE GENOMIC DNA]</scope>
    <source>
        <strain evidence="2 3">AK15</strain>
    </source>
</reference>
<dbReference type="OrthoDB" id="6211339at2"/>
<evidence type="ECO:0000256" key="1">
    <source>
        <dbReference type="SAM" id="SignalP"/>
    </source>
</evidence>
<dbReference type="Pfam" id="PF04392">
    <property type="entry name" value="ABC_sub_bind"/>
    <property type="match status" value="1"/>
</dbReference>
<dbReference type="PATRIC" id="fig|1056511.3.peg.830"/>
<organism evidence="2 3">
    <name type="scientific">Photobacterium marinum</name>
    <dbReference type="NCBI Taxonomy" id="1056511"/>
    <lineage>
        <taxon>Bacteria</taxon>
        <taxon>Pseudomonadati</taxon>
        <taxon>Pseudomonadota</taxon>
        <taxon>Gammaproteobacteria</taxon>
        <taxon>Vibrionales</taxon>
        <taxon>Vibrionaceae</taxon>
        <taxon>Photobacterium</taxon>
    </lineage>
</organism>
<keyword evidence="3" id="KW-1185">Reference proteome</keyword>
<dbReference type="RefSeq" id="WP_007462732.1">
    <property type="nucleotide sequence ID" value="NZ_AMZO01000003.1"/>
</dbReference>
<gene>
    <name evidence="2" type="ORF">C942_02768</name>
</gene>
<accession>L8JIG9</accession>
<name>L8JIG9_9GAMM</name>
<dbReference type="PANTHER" id="PTHR35271">
    <property type="entry name" value="ABC TRANSPORTER, SUBSTRATE-BINDING LIPOPROTEIN-RELATED"/>
    <property type="match status" value="1"/>
</dbReference>
<dbReference type="InterPro" id="IPR007487">
    <property type="entry name" value="ABC_transpt-TYRBP-like"/>
</dbReference>